<sequence length="254" mass="27566">MMNFSPPPPAPFSTTSPRFLPQSEGIVEAVKDLSNAELKKALGDAGEKIVKEAKEDYENWGNNDPIPSIFAYEGFLDGRNLSQTSLTTANECLRFLDPIYGILSPGDGIQKYRMELSASLPVGKLSNYWKAIVSPSLLEEFSGVEKGVLLNAASKEYSSLLSFPAFIDAGVDVVDVDLVKKGGGNVPTVHAKYARGALARWVCENGISDVEGIKGWEGEGFKFVREGEAKKGKTGNVVLVFEKGEEGKGKRKRE</sequence>
<evidence type="ECO:0000313" key="1">
    <source>
        <dbReference type="EMBL" id="GMI43636.1"/>
    </source>
</evidence>
<organism evidence="1 2">
    <name type="scientific">Triparma columacea</name>
    <dbReference type="NCBI Taxonomy" id="722753"/>
    <lineage>
        <taxon>Eukaryota</taxon>
        <taxon>Sar</taxon>
        <taxon>Stramenopiles</taxon>
        <taxon>Ochrophyta</taxon>
        <taxon>Bolidophyceae</taxon>
        <taxon>Parmales</taxon>
        <taxon>Triparmaceae</taxon>
        <taxon>Triparma</taxon>
    </lineage>
</organism>
<dbReference type="GO" id="GO:0005829">
    <property type="term" value="C:cytosol"/>
    <property type="evidence" value="ECO:0007669"/>
    <property type="project" value="TreeGrafter"/>
</dbReference>
<proteinExistence type="predicted"/>
<dbReference type="PANTHER" id="PTHR30283:SF4">
    <property type="entry name" value="PEROXIDE STRESS RESISTANCE PROTEIN YAAA"/>
    <property type="match status" value="1"/>
</dbReference>
<reference evidence="2" key="1">
    <citation type="journal article" date="2023" name="Commun. Biol.">
        <title>Genome analysis of Parmales, the sister group of diatoms, reveals the evolutionary specialization of diatoms from phago-mixotrophs to photoautotrophs.</title>
        <authorList>
            <person name="Ban H."/>
            <person name="Sato S."/>
            <person name="Yoshikawa S."/>
            <person name="Yamada K."/>
            <person name="Nakamura Y."/>
            <person name="Ichinomiya M."/>
            <person name="Sato N."/>
            <person name="Blanc-Mathieu R."/>
            <person name="Endo H."/>
            <person name="Kuwata A."/>
            <person name="Ogata H."/>
        </authorList>
    </citation>
    <scope>NUCLEOTIDE SEQUENCE [LARGE SCALE GENOMIC DNA]</scope>
</reference>
<protein>
    <submittedName>
        <fullName evidence="1">Uncharacterized protein</fullName>
    </submittedName>
</protein>
<dbReference type="Proteomes" id="UP001165065">
    <property type="component" value="Unassembled WGS sequence"/>
</dbReference>
<accession>A0A9W7LBG9</accession>
<dbReference type="EMBL" id="BRYA01000196">
    <property type="protein sequence ID" value="GMI43636.1"/>
    <property type="molecule type" value="Genomic_DNA"/>
</dbReference>
<name>A0A9W7LBG9_9STRA</name>
<dbReference type="OrthoDB" id="10267106at2759"/>
<gene>
    <name evidence="1" type="ORF">TrCOL_g6382</name>
</gene>
<comment type="caution">
    <text evidence="1">The sequence shown here is derived from an EMBL/GenBank/DDBJ whole genome shotgun (WGS) entry which is preliminary data.</text>
</comment>
<dbReference type="GO" id="GO:0033194">
    <property type="term" value="P:response to hydroperoxide"/>
    <property type="evidence" value="ECO:0007669"/>
    <property type="project" value="TreeGrafter"/>
</dbReference>
<evidence type="ECO:0000313" key="2">
    <source>
        <dbReference type="Proteomes" id="UP001165065"/>
    </source>
</evidence>
<dbReference type="InterPro" id="IPR005583">
    <property type="entry name" value="YaaA"/>
</dbReference>
<dbReference type="AlphaFoldDB" id="A0A9W7LBG9"/>
<dbReference type="PANTHER" id="PTHR30283">
    <property type="entry name" value="PEROXIDE STRESS RESPONSE PROTEIN YAAA"/>
    <property type="match status" value="1"/>
</dbReference>
<keyword evidence="2" id="KW-1185">Reference proteome</keyword>
<dbReference type="Pfam" id="PF03883">
    <property type="entry name" value="H2O2_YaaD"/>
    <property type="match status" value="1"/>
</dbReference>